<proteinExistence type="predicted"/>
<evidence type="ECO:0000313" key="2">
    <source>
        <dbReference type="EMBL" id="VAW92654.1"/>
    </source>
</evidence>
<dbReference type="CDD" id="cd16329">
    <property type="entry name" value="LolA_like"/>
    <property type="match status" value="1"/>
</dbReference>
<protein>
    <submittedName>
        <fullName evidence="2">Outer membrane lipoprotein-sorting protein</fullName>
    </submittedName>
</protein>
<reference evidence="2" key="1">
    <citation type="submission" date="2018-06" db="EMBL/GenBank/DDBJ databases">
        <authorList>
            <person name="Zhirakovskaya E."/>
        </authorList>
    </citation>
    <scope>NUCLEOTIDE SEQUENCE</scope>
</reference>
<keyword evidence="2" id="KW-0449">Lipoprotein</keyword>
<dbReference type="SUPFAM" id="SSF89392">
    <property type="entry name" value="Prokaryotic lipoproteins and lipoprotein localization factors"/>
    <property type="match status" value="1"/>
</dbReference>
<dbReference type="Gene3D" id="2.50.20.10">
    <property type="entry name" value="Lipoprotein localisation LolA/LolB/LppX"/>
    <property type="match status" value="1"/>
</dbReference>
<sequence>MKITSTRKESEVGGQLTYRALMMGVFFILSFYHEALLAAEDKTGGDIVSSVESRLWGNTVLGKYEMTITTPYWNRTLKLRMWMRRPNKSFVRILSPAKEAGIGSLRIKSEMWNYLPKVERVIKIPPSMMLQPWMGSDFSNDDLVKQSSMVNDYTHKIVAIESINGIEVYRVLSTPKPDAAVVWGSIVYLVRKTDLMPLRQEFIDERGQTIKVLSFSKIRKFGNRSLPTEWEMRPTRKPGNVTRIRVIDVIFDKPIKDSVFTLRNLRRRR</sequence>
<evidence type="ECO:0000259" key="1">
    <source>
        <dbReference type="Pfam" id="PF17131"/>
    </source>
</evidence>
<dbReference type="EMBL" id="UOFT01000027">
    <property type="protein sequence ID" value="VAW92654.1"/>
    <property type="molecule type" value="Genomic_DNA"/>
</dbReference>
<dbReference type="InterPro" id="IPR029046">
    <property type="entry name" value="LolA/LolB/LppX"/>
</dbReference>
<gene>
    <name evidence="2" type="ORF">MNBD_GAMMA23-2470</name>
</gene>
<dbReference type="Pfam" id="PF17131">
    <property type="entry name" value="LolA_like"/>
    <property type="match status" value="1"/>
</dbReference>
<name>A0A3B1AFJ1_9ZZZZ</name>
<dbReference type="AlphaFoldDB" id="A0A3B1AFJ1"/>
<accession>A0A3B1AFJ1</accession>
<feature type="domain" description="Uncharacterized protein TP-0789" evidence="1">
    <location>
        <begin position="87"/>
        <end position="267"/>
    </location>
</feature>
<dbReference type="InterPro" id="IPR033399">
    <property type="entry name" value="TP_0789-like"/>
</dbReference>
<organism evidence="2">
    <name type="scientific">hydrothermal vent metagenome</name>
    <dbReference type="NCBI Taxonomy" id="652676"/>
    <lineage>
        <taxon>unclassified sequences</taxon>
        <taxon>metagenomes</taxon>
        <taxon>ecological metagenomes</taxon>
    </lineage>
</organism>